<dbReference type="SUPFAM" id="SSF51735">
    <property type="entry name" value="NAD(P)-binding Rossmann-fold domains"/>
    <property type="match status" value="1"/>
</dbReference>
<dbReference type="NCBIfam" id="NF007956">
    <property type="entry name" value="PRK10675.1"/>
    <property type="match status" value="1"/>
</dbReference>
<dbReference type="EMBL" id="CAJFCJ010000009">
    <property type="protein sequence ID" value="CAD5119065.1"/>
    <property type="molecule type" value="Genomic_DNA"/>
</dbReference>
<name>A0A7I8VU37_9ANNE</name>
<dbReference type="NCBIfam" id="TIGR01179">
    <property type="entry name" value="galE"/>
    <property type="match status" value="1"/>
</dbReference>
<dbReference type="InterPro" id="IPR005886">
    <property type="entry name" value="UDP_G4E"/>
</dbReference>
<comment type="catalytic activity">
    <reaction evidence="2 9">
        <text>UDP-alpha-D-glucose = UDP-alpha-D-galactose</text>
        <dbReference type="Rhea" id="RHEA:22168"/>
        <dbReference type="ChEBI" id="CHEBI:58885"/>
        <dbReference type="ChEBI" id="CHEBI:66914"/>
        <dbReference type="EC" id="5.1.3.2"/>
    </reaction>
</comment>
<reference evidence="11 12" key="1">
    <citation type="submission" date="2020-08" db="EMBL/GenBank/DDBJ databases">
        <authorList>
            <person name="Hejnol A."/>
        </authorList>
    </citation>
    <scope>NUCLEOTIDE SEQUENCE [LARGE SCALE GENOMIC DNA]</scope>
</reference>
<evidence type="ECO:0000313" key="12">
    <source>
        <dbReference type="Proteomes" id="UP000549394"/>
    </source>
</evidence>
<comment type="pathway">
    <text evidence="5 9">Carbohydrate metabolism; galactose metabolism.</text>
</comment>
<comment type="function">
    <text evidence="4">Catalyzes two distinct but analogous reactions: the reversible epimerization of UDP-glucose to UDP-galactose and the reversible epimerization of UDP-N-acetylglucosamine to UDP-N-acetylgalactosamine. The reaction with UDP-Gal plays a critical role in the Leloir pathway of galactose catabolism in which galactose is converted to the glycolytic intermediate glucose 6-phosphate. It contributes to the catabolism of dietary galactose and enables the endogenous biosynthesis of both UDP-Gal and UDP-GalNAc when exogenous sources are limited. Both UDP-sugar interconversions are important in the synthesis of glycoproteins and glycolipids.</text>
</comment>
<keyword evidence="6 9" id="KW-0520">NAD</keyword>
<dbReference type="OrthoDB" id="9402762at2759"/>
<evidence type="ECO:0000256" key="8">
    <source>
        <dbReference type="ARBA" id="ARBA00023235"/>
    </source>
</evidence>
<keyword evidence="8 9" id="KW-0413">Isomerase</keyword>
<protein>
    <recommendedName>
        <fullName evidence="9">UDP-glucose 4-epimerase</fullName>
        <ecNumber evidence="9">5.1.3.2</ecNumber>
    </recommendedName>
</protein>
<evidence type="ECO:0000256" key="7">
    <source>
        <dbReference type="ARBA" id="ARBA00023144"/>
    </source>
</evidence>
<dbReference type="PRINTS" id="PR01713">
    <property type="entry name" value="NUCEPIMERASE"/>
</dbReference>
<dbReference type="Gene3D" id="3.40.50.720">
    <property type="entry name" value="NAD(P)-binding Rossmann-like Domain"/>
    <property type="match status" value="1"/>
</dbReference>
<gene>
    <name evidence="11" type="ORF">DGYR_LOCUS7354</name>
</gene>
<dbReference type="PANTHER" id="PTHR43725">
    <property type="entry name" value="UDP-GLUCOSE 4-EPIMERASE"/>
    <property type="match status" value="1"/>
</dbReference>
<dbReference type="GO" id="GO:0003978">
    <property type="term" value="F:UDP-glucose 4-epimerase activity"/>
    <property type="evidence" value="ECO:0007669"/>
    <property type="project" value="UniProtKB-UniRule"/>
</dbReference>
<sequence length="343" mass="38404">MAENWILVTGGSGYVGSHTIVELYKAGYKAVVIDNLVNSETESIKRVRKLVGHDFPFYSVDLLDVESLVEVFKKHKFQCVIHIAGLKAVGESVQKPLEYYKNNVGGTINLLEVMKQFNLYSMIFSSSATVYGFPQYLPIDEKHPAGSCTNPYGKTKWFIENILQDLCHSSDIWKVIILRYFNPIGAHESGTIGEDPSGIPNNLMPYIAQVGVGKNPCLSVFGQDYDTPDGTGVRDYLHIIDLADGHVKALKALKNECQTFNLGTGQGYSVLQMIKAFEKASGKTVNYKICSRRYGDVDTMYADASLAKKVLGWEAKRGLPEMCEDLWRWQVNNPQGYRTEQKM</sequence>
<proteinExistence type="inferred from homology"/>
<evidence type="ECO:0000256" key="6">
    <source>
        <dbReference type="ARBA" id="ARBA00023027"/>
    </source>
</evidence>
<comment type="catalytic activity">
    <reaction evidence="1">
        <text>UDP-N-acetyl-alpha-D-glucosamine = UDP-N-acetyl-alpha-D-galactosamine</text>
        <dbReference type="Rhea" id="RHEA:20517"/>
        <dbReference type="ChEBI" id="CHEBI:57705"/>
        <dbReference type="ChEBI" id="CHEBI:67138"/>
        <dbReference type="EC" id="5.1.3.7"/>
    </reaction>
</comment>
<dbReference type="Proteomes" id="UP000549394">
    <property type="component" value="Unassembled WGS sequence"/>
</dbReference>
<dbReference type="AlphaFoldDB" id="A0A7I8VU37"/>
<comment type="subunit">
    <text evidence="9">Homodimer.</text>
</comment>
<keyword evidence="9" id="KW-0119">Carbohydrate metabolism</keyword>
<comment type="caution">
    <text evidence="11">The sequence shown here is derived from an EMBL/GenBank/DDBJ whole genome shotgun (WGS) entry which is preliminary data.</text>
</comment>
<evidence type="ECO:0000256" key="3">
    <source>
        <dbReference type="ARBA" id="ARBA00001911"/>
    </source>
</evidence>
<comment type="cofactor">
    <cofactor evidence="3 9">
        <name>NAD(+)</name>
        <dbReference type="ChEBI" id="CHEBI:57540"/>
    </cofactor>
</comment>
<dbReference type="GO" id="GO:0033499">
    <property type="term" value="P:galactose catabolic process via UDP-galactose, Leloir pathway"/>
    <property type="evidence" value="ECO:0007669"/>
    <property type="project" value="TreeGrafter"/>
</dbReference>
<comment type="similarity">
    <text evidence="9">Belongs to the NAD(P)-dependent epimerase/dehydratase family.</text>
</comment>
<dbReference type="EC" id="5.1.3.2" evidence="9"/>
<dbReference type="CDD" id="cd05247">
    <property type="entry name" value="UDP_G4E_1_SDR_e"/>
    <property type="match status" value="1"/>
</dbReference>
<dbReference type="FunFam" id="3.90.25.10:FF:000028">
    <property type="entry name" value="UDP-glucose 4-epimerase GalE"/>
    <property type="match status" value="1"/>
</dbReference>
<evidence type="ECO:0000256" key="1">
    <source>
        <dbReference type="ARBA" id="ARBA00000014"/>
    </source>
</evidence>
<feature type="domain" description="NAD(P)-binding" evidence="10">
    <location>
        <begin position="7"/>
        <end position="325"/>
    </location>
</feature>
<evidence type="ECO:0000256" key="5">
    <source>
        <dbReference type="ARBA" id="ARBA00004947"/>
    </source>
</evidence>
<dbReference type="InterPro" id="IPR016040">
    <property type="entry name" value="NAD(P)-bd_dom"/>
</dbReference>
<evidence type="ECO:0000313" key="11">
    <source>
        <dbReference type="EMBL" id="CAD5119065.1"/>
    </source>
</evidence>
<dbReference type="InterPro" id="IPR036291">
    <property type="entry name" value="NAD(P)-bd_dom_sf"/>
</dbReference>
<accession>A0A7I8VU37</accession>
<evidence type="ECO:0000256" key="4">
    <source>
        <dbReference type="ARBA" id="ARBA00002760"/>
    </source>
</evidence>
<keyword evidence="7" id="KW-0299">Galactose metabolism</keyword>
<keyword evidence="12" id="KW-1185">Reference proteome</keyword>
<dbReference type="Gene3D" id="3.90.25.10">
    <property type="entry name" value="UDP-galactose 4-epimerase, domain 1"/>
    <property type="match status" value="1"/>
</dbReference>
<dbReference type="GO" id="GO:0003974">
    <property type="term" value="F:UDP-N-acetylglucosamine 4-epimerase activity"/>
    <property type="evidence" value="ECO:0007669"/>
    <property type="project" value="UniProtKB-EC"/>
</dbReference>
<evidence type="ECO:0000259" key="10">
    <source>
        <dbReference type="Pfam" id="PF16363"/>
    </source>
</evidence>
<evidence type="ECO:0000256" key="2">
    <source>
        <dbReference type="ARBA" id="ARBA00000083"/>
    </source>
</evidence>
<evidence type="ECO:0000256" key="9">
    <source>
        <dbReference type="RuleBase" id="RU366046"/>
    </source>
</evidence>
<dbReference type="PANTHER" id="PTHR43725:SF47">
    <property type="entry name" value="UDP-GLUCOSE 4-EPIMERASE"/>
    <property type="match status" value="1"/>
</dbReference>
<dbReference type="UniPathway" id="UPA00214"/>
<dbReference type="GO" id="GO:0005829">
    <property type="term" value="C:cytosol"/>
    <property type="evidence" value="ECO:0007669"/>
    <property type="project" value="TreeGrafter"/>
</dbReference>
<dbReference type="Pfam" id="PF16363">
    <property type="entry name" value="GDP_Man_Dehyd"/>
    <property type="match status" value="1"/>
</dbReference>
<organism evidence="11 12">
    <name type="scientific">Dimorphilus gyrociliatus</name>
    <dbReference type="NCBI Taxonomy" id="2664684"/>
    <lineage>
        <taxon>Eukaryota</taxon>
        <taxon>Metazoa</taxon>
        <taxon>Spiralia</taxon>
        <taxon>Lophotrochozoa</taxon>
        <taxon>Annelida</taxon>
        <taxon>Polychaeta</taxon>
        <taxon>Polychaeta incertae sedis</taxon>
        <taxon>Dinophilidae</taxon>
        <taxon>Dimorphilus</taxon>
    </lineage>
</organism>